<dbReference type="AlphaFoldDB" id="A0AB39BI00"/>
<organism evidence="3">
    <name type="scientific">Herbiconiux sp. A18JL235</name>
    <dbReference type="NCBI Taxonomy" id="3152363"/>
    <lineage>
        <taxon>Bacteria</taxon>
        <taxon>Bacillati</taxon>
        <taxon>Actinomycetota</taxon>
        <taxon>Actinomycetes</taxon>
        <taxon>Micrococcales</taxon>
        <taxon>Microbacteriaceae</taxon>
        <taxon>Herbiconiux</taxon>
    </lineage>
</organism>
<name>A0AB39BI00_9MICO</name>
<keyword evidence="3" id="KW-0413">Isomerase</keyword>
<accession>A0AB39BI00</accession>
<dbReference type="PANTHER" id="PTHR12110">
    <property type="entry name" value="HYDROXYPYRUVATE ISOMERASE"/>
    <property type="match status" value="1"/>
</dbReference>
<evidence type="ECO:0000259" key="2">
    <source>
        <dbReference type="Pfam" id="PF01261"/>
    </source>
</evidence>
<dbReference type="EMBL" id="CP162511">
    <property type="protein sequence ID" value="XDI06001.1"/>
    <property type="molecule type" value="Genomic_DNA"/>
</dbReference>
<proteinExistence type="predicted"/>
<reference evidence="3" key="1">
    <citation type="submission" date="2024-05" db="EMBL/GenBank/DDBJ databases">
        <title>Herbiconiux sp. A18JL235.</title>
        <authorList>
            <person name="Zhang G."/>
        </authorList>
    </citation>
    <scope>NUCLEOTIDE SEQUENCE</scope>
    <source>
        <strain evidence="3">A18JL235</strain>
    </source>
</reference>
<dbReference type="Pfam" id="PF01261">
    <property type="entry name" value="AP_endonuc_2"/>
    <property type="match status" value="1"/>
</dbReference>
<dbReference type="InterPro" id="IPR050312">
    <property type="entry name" value="IolE/XylAMocC-like"/>
</dbReference>
<evidence type="ECO:0000256" key="1">
    <source>
        <dbReference type="ARBA" id="ARBA00023277"/>
    </source>
</evidence>
<evidence type="ECO:0000313" key="3">
    <source>
        <dbReference type="EMBL" id="XDI06001.1"/>
    </source>
</evidence>
<feature type="domain" description="Xylose isomerase-like TIM barrel" evidence="2">
    <location>
        <begin position="35"/>
        <end position="275"/>
    </location>
</feature>
<dbReference type="SUPFAM" id="SSF51658">
    <property type="entry name" value="Xylose isomerase-like"/>
    <property type="match status" value="1"/>
</dbReference>
<dbReference type="RefSeq" id="WP_368498390.1">
    <property type="nucleotide sequence ID" value="NZ_CP162511.1"/>
</dbReference>
<dbReference type="InterPro" id="IPR013022">
    <property type="entry name" value="Xyl_isomerase-like_TIM-brl"/>
</dbReference>
<keyword evidence="1" id="KW-0119">Carbohydrate metabolism</keyword>
<dbReference type="InterPro" id="IPR036237">
    <property type="entry name" value="Xyl_isomerase-like_sf"/>
</dbReference>
<sequence>MPEPELIASCWTTAGDAAPQRGDETSPFALLDRIRAAGAAGWSGFGLVHADLKTALTTLDYADIRGALDDAGLRYLELEFLGDWWTDGDRRVVSDAMRGELFEAARALSPLHIKCAGDFSGGVVDDELLVREFRKLAEEAADAGTRLALEALPMTNFSTIEAGQRFLSEVAHPAAGLCIDIWHVYRGGTPIDELTGFVDPATLFAVELNDARAAQPADLWIDTVDERMLPGEGEWDVAGFINVIRGLGFDGPWGVEILSAAHRSRRLDEALDAARSATLGEFARADEALRG</sequence>
<dbReference type="GO" id="GO:0016853">
    <property type="term" value="F:isomerase activity"/>
    <property type="evidence" value="ECO:0007669"/>
    <property type="project" value="UniProtKB-KW"/>
</dbReference>
<gene>
    <name evidence="3" type="ORF">ABFY20_02565</name>
</gene>
<dbReference type="PANTHER" id="PTHR12110:SF48">
    <property type="entry name" value="BLL3656 PROTEIN"/>
    <property type="match status" value="1"/>
</dbReference>
<protein>
    <submittedName>
        <fullName evidence="3">Sugar phosphate isomerase/epimerase family protein</fullName>
    </submittedName>
</protein>
<dbReference type="Gene3D" id="3.20.20.150">
    <property type="entry name" value="Divalent-metal-dependent TIM barrel enzymes"/>
    <property type="match status" value="1"/>
</dbReference>